<keyword evidence="3" id="KW-1185">Reference proteome</keyword>
<dbReference type="PANTHER" id="PTHR14000">
    <property type="entry name" value="FINGER CCCH DOMAIN PROTEIN, PUTATIVE (DUF3755)-RELATED"/>
    <property type="match status" value="1"/>
</dbReference>
<dbReference type="InterPro" id="IPR001005">
    <property type="entry name" value="SANT/Myb"/>
</dbReference>
<sequence>MAASADPSGNQDGSHAPSSFNGASSGGNTSNGNSGSVVENSATAQALKHNPGLSSEWTVDEQSILEEGFIKYASESIMVRYAKIAMQLNDKTVRDVALRCRWMTITERISDPSAKSSPHITARPNVPSYALPMIPMDNDDGISYKAIGGATGQLLEQNAQVFNQISANLAAHQTQENISLFYQTRDNIFTILNKTVIIKVNINAPTLNDSNNGKTGFITFQPYCSLCEADSLNISHYCFTFEVVYHLLQFRATFQIVLIMYLNCSQSHICASTDFIIYLYNIATIFGIVLCEADLLYISHYVFTLKLYHPLQLRATFPNHSPIVPTIEYFLLDGFHIAAAKS</sequence>
<evidence type="ECO:0008006" key="4">
    <source>
        <dbReference type="Google" id="ProtNLM"/>
    </source>
</evidence>
<evidence type="ECO:0000313" key="3">
    <source>
        <dbReference type="Proteomes" id="UP000655225"/>
    </source>
</evidence>
<comment type="caution">
    <text evidence="2">The sequence shown here is derived from an EMBL/GenBank/DDBJ whole genome shotgun (WGS) entry which is preliminary data.</text>
</comment>
<evidence type="ECO:0000256" key="1">
    <source>
        <dbReference type="SAM" id="MobiDB-lite"/>
    </source>
</evidence>
<gene>
    <name evidence="2" type="ORF">HHK36_013328</name>
</gene>
<name>A0A835DGC4_TETSI</name>
<protein>
    <recommendedName>
        <fullName evidence="4">Myb-like domain-containing protein</fullName>
    </recommendedName>
</protein>
<evidence type="ECO:0000313" key="2">
    <source>
        <dbReference type="EMBL" id="KAF8402373.1"/>
    </source>
</evidence>
<dbReference type="AlphaFoldDB" id="A0A835DGC4"/>
<dbReference type="CDD" id="cd00167">
    <property type="entry name" value="SANT"/>
    <property type="match status" value="1"/>
</dbReference>
<proteinExistence type="predicted"/>
<reference evidence="2 3" key="1">
    <citation type="submission" date="2020-04" db="EMBL/GenBank/DDBJ databases">
        <title>Plant Genome Project.</title>
        <authorList>
            <person name="Zhang R.-G."/>
        </authorList>
    </citation>
    <scope>NUCLEOTIDE SEQUENCE [LARGE SCALE GENOMIC DNA]</scope>
    <source>
        <strain evidence="2">YNK0</strain>
        <tissue evidence="2">Leaf</tissue>
    </source>
</reference>
<feature type="compositionally biased region" description="Polar residues" evidence="1">
    <location>
        <begin position="7"/>
        <end position="17"/>
    </location>
</feature>
<dbReference type="PANTHER" id="PTHR14000:SF1">
    <property type="entry name" value="HISTONE H2A DEUBIQUITINASE (DUF3755)"/>
    <property type="match status" value="1"/>
</dbReference>
<dbReference type="InterPro" id="IPR022228">
    <property type="entry name" value="DUF3755"/>
</dbReference>
<feature type="region of interest" description="Disordered" evidence="1">
    <location>
        <begin position="1"/>
        <end position="37"/>
    </location>
</feature>
<dbReference type="Proteomes" id="UP000655225">
    <property type="component" value="Unassembled WGS sequence"/>
</dbReference>
<dbReference type="Pfam" id="PF12579">
    <property type="entry name" value="DUF3755"/>
    <property type="match status" value="1"/>
</dbReference>
<organism evidence="2 3">
    <name type="scientific">Tetracentron sinense</name>
    <name type="common">Spur-leaf</name>
    <dbReference type="NCBI Taxonomy" id="13715"/>
    <lineage>
        <taxon>Eukaryota</taxon>
        <taxon>Viridiplantae</taxon>
        <taxon>Streptophyta</taxon>
        <taxon>Embryophyta</taxon>
        <taxon>Tracheophyta</taxon>
        <taxon>Spermatophyta</taxon>
        <taxon>Magnoliopsida</taxon>
        <taxon>Trochodendrales</taxon>
        <taxon>Trochodendraceae</taxon>
        <taxon>Tetracentron</taxon>
    </lineage>
</organism>
<accession>A0A835DGC4</accession>
<dbReference type="OrthoDB" id="19768at2759"/>
<dbReference type="EMBL" id="JABCRI010000008">
    <property type="protein sequence ID" value="KAF8402373.1"/>
    <property type="molecule type" value="Genomic_DNA"/>
</dbReference>
<feature type="compositionally biased region" description="Low complexity" evidence="1">
    <location>
        <begin position="18"/>
        <end position="37"/>
    </location>
</feature>